<evidence type="ECO:0000313" key="7">
    <source>
        <dbReference type="Proteomes" id="UP000033140"/>
    </source>
</evidence>
<reference evidence="6 7" key="3">
    <citation type="journal article" date="2015" name="Genome Announc.">
        <title>Draft Genome Sequence of the Archiascomycetous Yeast Saitoella complicata.</title>
        <authorList>
            <person name="Yamauchi K."/>
            <person name="Kondo S."/>
            <person name="Hamamoto M."/>
            <person name="Takahashi Y."/>
            <person name="Ogura Y."/>
            <person name="Hayashi T."/>
            <person name="Nishida H."/>
        </authorList>
    </citation>
    <scope>NUCLEOTIDE SEQUENCE [LARGE SCALE GENOMIC DNA]</scope>
    <source>
        <strain evidence="6 7">NRRL Y-17804</strain>
    </source>
</reference>
<evidence type="ECO:0000256" key="5">
    <source>
        <dbReference type="SAM" id="Phobius"/>
    </source>
</evidence>
<dbReference type="AlphaFoldDB" id="A0A0E9N8V4"/>
<name>A0A0E9N8V4_SAICN</name>
<keyword evidence="3 5" id="KW-1133">Transmembrane helix</keyword>
<organism evidence="6 7">
    <name type="scientific">Saitoella complicata (strain BCRC 22490 / CBS 7301 / JCM 7358 / NBRC 10748 / NRRL Y-17804)</name>
    <dbReference type="NCBI Taxonomy" id="698492"/>
    <lineage>
        <taxon>Eukaryota</taxon>
        <taxon>Fungi</taxon>
        <taxon>Dikarya</taxon>
        <taxon>Ascomycota</taxon>
        <taxon>Taphrinomycotina</taxon>
        <taxon>Taphrinomycotina incertae sedis</taxon>
        <taxon>Saitoella</taxon>
    </lineage>
</organism>
<reference evidence="6 7" key="1">
    <citation type="journal article" date="2011" name="J. Gen. Appl. Microbiol.">
        <title>Draft genome sequencing of the enigmatic yeast Saitoella complicata.</title>
        <authorList>
            <person name="Nishida H."/>
            <person name="Hamamoto M."/>
            <person name="Sugiyama J."/>
        </authorList>
    </citation>
    <scope>NUCLEOTIDE SEQUENCE [LARGE SCALE GENOMIC DNA]</scope>
    <source>
        <strain evidence="6 7">NRRL Y-17804</strain>
    </source>
</reference>
<dbReference type="Proteomes" id="UP000033140">
    <property type="component" value="Unassembled WGS sequence"/>
</dbReference>
<comment type="subcellular location">
    <subcellularLocation>
        <location evidence="1">Membrane</location>
    </subcellularLocation>
</comment>
<feature type="transmembrane region" description="Helical" evidence="5">
    <location>
        <begin position="16"/>
        <end position="39"/>
    </location>
</feature>
<evidence type="ECO:0000256" key="4">
    <source>
        <dbReference type="ARBA" id="ARBA00023136"/>
    </source>
</evidence>
<dbReference type="GO" id="GO:0016020">
    <property type="term" value="C:membrane"/>
    <property type="evidence" value="ECO:0007669"/>
    <property type="project" value="UniProtKB-SubCell"/>
</dbReference>
<comment type="caution">
    <text evidence="6">The sequence shown here is derived from an EMBL/GenBank/DDBJ whole genome shotgun (WGS) entry which is preliminary data.</text>
</comment>
<dbReference type="SMART" id="SM01396">
    <property type="entry name" value="BC10"/>
    <property type="match status" value="1"/>
</dbReference>
<dbReference type="InterPro" id="IPR009598">
    <property type="entry name" value="BCALP"/>
</dbReference>
<proteinExistence type="predicted"/>
<dbReference type="Pfam" id="PF06726">
    <property type="entry name" value="BC10"/>
    <property type="match status" value="1"/>
</dbReference>
<keyword evidence="4 5" id="KW-0472">Membrane</keyword>
<sequence>MQALKVEKVEMYCLRLFLPILLFNAVTSPLFTVVFLVCFGMIHKPCMYCTIILFGLFQTSLFWSDRPFLPWNGGRVLETIPLSEQMVLEGKRVVGLGWLRSLSEKILGASQWILPGVEYTLKI</sequence>
<accession>A0A0E9N8V4</accession>
<dbReference type="PANTHER" id="PTHR13259">
    <property type="entry name" value="BLADDER CANCER 10 KD PROTEIN HOMOLOG"/>
    <property type="match status" value="1"/>
</dbReference>
<evidence type="ECO:0000256" key="2">
    <source>
        <dbReference type="ARBA" id="ARBA00022692"/>
    </source>
</evidence>
<reference evidence="6 7" key="2">
    <citation type="journal article" date="2014" name="J. Gen. Appl. Microbiol.">
        <title>The early diverging ascomycetous budding yeast Saitoella complicata has three histone deacetylases belonging to the Clr6, Hos2, and Rpd3 lineages.</title>
        <authorList>
            <person name="Nishida H."/>
            <person name="Matsumoto T."/>
            <person name="Kondo S."/>
            <person name="Hamamoto M."/>
            <person name="Yoshikawa H."/>
        </authorList>
    </citation>
    <scope>NUCLEOTIDE SEQUENCE [LARGE SCALE GENOMIC DNA]</scope>
    <source>
        <strain evidence="6 7">NRRL Y-17804</strain>
    </source>
</reference>
<evidence type="ECO:0000313" key="6">
    <source>
        <dbReference type="EMBL" id="GAO46233.1"/>
    </source>
</evidence>
<evidence type="ECO:0000256" key="3">
    <source>
        <dbReference type="ARBA" id="ARBA00022989"/>
    </source>
</evidence>
<keyword evidence="7" id="KW-1185">Reference proteome</keyword>
<dbReference type="OMA" id="CLRYFIP"/>
<dbReference type="PANTHER" id="PTHR13259:SF1">
    <property type="entry name" value="BLADDER CANCER-ASSOCIATED PROTEIN"/>
    <property type="match status" value="1"/>
</dbReference>
<keyword evidence="2 5" id="KW-0812">Transmembrane</keyword>
<evidence type="ECO:0000256" key="1">
    <source>
        <dbReference type="ARBA" id="ARBA00004370"/>
    </source>
</evidence>
<protein>
    <submittedName>
        <fullName evidence="6">Uncharacterized protein</fullName>
    </submittedName>
</protein>
<gene>
    <name evidence="6" type="ORF">G7K_0468-t1</name>
</gene>
<dbReference type="EMBL" id="BACD03000003">
    <property type="protein sequence ID" value="GAO46233.1"/>
    <property type="molecule type" value="Genomic_DNA"/>
</dbReference>